<keyword evidence="4" id="KW-0808">Transferase</keyword>
<dbReference type="PANTHER" id="PTHR41523:SF8">
    <property type="entry name" value="ETHYLENE RESPONSE SENSOR PROTEIN"/>
    <property type="match status" value="1"/>
</dbReference>
<keyword evidence="3" id="KW-0597">Phosphoprotein</keyword>
<evidence type="ECO:0000313" key="9">
    <source>
        <dbReference type="EMBL" id="SFK85144.1"/>
    </source>
</evidence>
<evidence type="ECO:0000256" key="7">
    <source>
        <dbReference type="ARBA" id="ARBA00022840"/>
    </source>
</evidence>
<keyword evidence="5" id="KW-0547">Nucleotide-binding</keyword>
<evidence type="ECO:0000256" key="2">
    <source>
        <dbReference type="ARBA" id="ARBA00012438"/>
    </source>
</evidence>
<dbReference type="GO" id="GO:0004673">
    <property type="term" value="F:protein histidine kinase activity"/>
    <property type="evidence" value="ECO:0007669"/>
    <property type="project" value="UniProtKB-EC"/>
</dbReference>
<dbReference type="Pfam" id="PF07568">
    <property type="entry name" value="HisKA_2"/>
    <property type="match status" value="1"/>
</dbReference>
<dbReference type="SMART" id="SM00387">
    <property type="entry name" value="HATPase_c"/>
    <property type="match status" value="1"/>
</dbReference>
<dbReference type="InterPro" id="IPR003594">
    <property type="entry name" value="HATPase_dom"/>
</dbReference>
<evidence type="ECO:0000256" key="1">
    <source>
        <dbReference type="ARBA" id="ARBA00000085"/>
    </source>
</evidence>
<evidence type="ECO:0000256" key="6">
    <source>
        <dbReference type="ARBA" id="ARBA00022777"/>
    </source>
</evidence>
<feature type="domain" description="Histidine kinase/HSP90-like ATPase" evidence="8">
    <location>
        <begin position="119"/>
        <end position="218"/>
    </location>
</feature>
<dbReference type="PANTHER" id="PTHR41523">
    <property type="entry name" value="TWO-COMPONENT SYSTEM SENSOR PROTEIN"/>
    <property type="match status" value="1"/>
</dbReference>
<keyword evidence="6 9" id="KW-0418">Kinase</keyword>
<dbReference type="OrthoDB" id="7991996at2"/>
<dbReference type="GO" id="GO:0005524">
    <property type="term" value="F:ATP binding"/>
    <property type="evidence" value="ECO:0007669"/>
    <property type="project" value="UniProtKB-KW"/>
</dbReference>
<dbReference type="Proteomes" id="UP000198755">
    <property type="component" value="Unassembled WGS sequence"/>
</dbReference>
<organism evidence="9 10">
    <name type="scientific">Methylocapsa palsarum</name>
    <dbReference type="NCBI Taxonomy" id="1612308"/>
    <lineage>
        <taxon>Bacteria</taxon>
        <taxon>Pseudomonadati</taxon>
        <taxon>Pseudomonadota</taxon>
        <taxon>Alphaproteobacteria</taxon>
        <taxon>Hyphomicrobiales</taxon>
        <taxon>Beijerinckiaceae</taxon>
        <taxon>Methylocapsa</taxon>
    </lineage>
</organism>
<accession>A0A1I4CV00</accession>
<evidence type="ECO:0000256" key="4">
    <source>
        <dbReference type="ARBA" id="ARBA00022679"/>
    </source>
</evidence>
<gene>
    <name evidence="9" type="ORF">SAMN05444581_1303</name>
</gene>
<dbReference type="Gene3D" id="3.30.565.10">
    <property type="entry name" value="Histidine kinase-like ATPase, C-terminal domain"/>
    <property type="match status" value="1"/>
</dbReference>
<evidence type="ECO:0000256" key="3">
    <source>
        <dbReference type="ARBA" id="ARBA00022553"/>
    </source>
</evidence>
<dbReference type="SUPFAM" id="SSF55874">
    <property type="entry name" value="ATPase domain of HSP90 chaperone/DNA topoisomerase II/histidine kinase"/>
    <property type="match status" value="1"/>
</dbReference>
<dbReference type="RefSeq" id="WP_091686439.1">
    <property type="nucleotide sequence ID" value="NZ_FOSN01000030.1"/>
</dbReference>
<comment type="catalytic activity">
    <reaction evidence="1">
        <text>ATP + protein L-histidine = ADP + protein N-phospho-L-histidine.</text>
        <dbReference type="EC" id="2.7.13.3"/>
    </reaction>
</comment>
<protein>
    <recommendedName>
        <fullName evidence="2">histidine kinase</fullName>
        <ecNumber evidence="2">2.7.13.3</ecNumber>
    </recommendedName>
</protein>
<dbReference type="EMBL" id="FOSN01000030">
    <property type="protein sequence ID" value="SFK85144.1"/>
    <property type="molecule type" value="Genomic_DNA"/>
</dbReference>
<name>A0A1I4CV00_9HYPH</name>
<evidence type="ECO:0000256" key="5">
    <source>
        <dbReference type="ARBA" id="ARBA00022741"/>
    </source>
</evidence>
<evidence type="ECO:0000313" key="10">
    <source>
        <dbReference type="Proteomes" id="UP000198755"/>
    </source>
</evidence>
<sequence length="232" mass="25048">MLQLLSEFLDAPNSSEADHRIANHLSLIASLLRLQTKTLAGSQTFSREDAVWLLNDCSRRVDTVARVHRLLAAQSEQNGWIDVREYLREIAEGIVESTSGDGKYTLKSDCEIGCLVQADHVASLGLLIGELITNAIKYAHPAGVPGVITLSCSRAPDNSSIVTISDDGVGLPEGFDPATSGNLGFRTIRSLTQRLQGEADFDSSCLGLSVTVRFPTPKESSTVIEFGRMTKS</sequence>
<reference evidence="9 10" key="1">
    <citation type="submission" date="2016-10" db="EMBL/GenBank/DDBJ databases">
        <authorList>
            <person name="de Groot N.N."/>
        </authorList>
    </citation>
    <scope>NUCLEOTIDE SEQUENCE [LARGE SCALE GENOMIC DNA]</scope>
    <source>
        <strain evidence="9 10">NE2</strain>
    </source>
</reference>
<dbReference type="Pfam" id="PF02518">
    <property type="entry name" value="HATPase_c"/>
    <property type="match status" value="1"/>
</dbReference>
<dbReference type="STRING" id="1612308.SAMN05444581_1303"/>
<dbReference type="InterPro" id="IPR036890">
    <property type="entry name" value="HATPase_C_sf"/>
</dbReference>
<keyword evidence="10" id="KW-1185">Reference proteome</keyword>
<proteinExistence type="predicted"/>
<keyword evidence="7" id="KW-0067">ATP-binding</keyword>
<dbReference type="EC" id="2.7.13.3" evidence="2"/>
<dbReference type="InterPro" id="IPR011495">
    <property type="entry name" value="Sig_transdc_His_kin_sub2_dim/P"/>
</dbReference>
<evidence type="ECO:0000259" key="8">
    <source>
        <dbReference type="SMART" id="SM00387"/>
    </source>
</evidence>
<dbReference type="AlphaFoldDB" id="A0A1I4CV00"/>